<name>A0AAD5V667_9APHY</name>
<feature type="compositionally biased region" description="Basic and acidic residues" evidence="1">
    <location>
        <begin position="731"/>
        <end position="743"/>
    </location>
</feature>
<dbReference type="Pfam" id="PF07217">
    <property type="entry name" value="Het-C"/>
    <property type="match status" value="1"/>
</dbReference>
<feature type="compositionally biased region" description="Polar residues" evidence="1">
    <location>
        <begin position="852"/>
        <end position="873"/>
    </location>
</feature>
<evidence type="ECO:0000313" key="3">
    <source>
        <dbReference type="EMBL" id="KAJ3487119.1"/>
    </source>
</evidence>
<sequence>MGRLTTTLLIITTLLVLLPAETYAFGAGDIPDFAFLNNKAFRHGDIEEILTELAKTAGRGGGGGGLLGFASSVLTAAAGGAKFSKDDVKKVYFGNWLRDYSQAMDIAGLSKLTADTLVLIVAILGFLTFGFSTEEFEITPDRLGVYLPVEHIDNPKGYAEKEGDARNFHPKLRPPVESEELEIDPETGMKNYMATENRGWDTSTAHIRRTFRECIEYGRRAQGREGGDLWEAYRLMGSGLHTMEDLLAHSNWCEVALRKLGYPDVFCHVGDNGEVLSIIFLSFVSESQSVVIDTPNGSAPPLITGTFGSSDFIHSLLGEASDHLSQASVVDLSQQMNNASQNDSNTFSNLKDILSKLPIGGGNTDEKMSEADAMQAKSKAYEFNPDDVASQEVQRQLLALLKWRDGVYRDILKKIEMVPGLTELIDNLTNALNAYVYTVLAPYLTPILQQVTSALGEGSKAVIDSEDQYEVFDNPDASDPSHSLLSKVSQLGSSHFRGRFLKPYARQDHFALILNEPAGKIAQLVVQHSVKIIVEAWFDEGVDIDQAIDQILEAFHHPYYATGRSRIQEDMYRGLQNWVTSLEDPESIMQALTKSGQTYGAGRTNSSYGRNQGRIESQGGDYYPSQGSYGGGGYGESQDQYGRRPQQKPSFGRDNNQSSGYGGRKGQYQSQETSESYGGGRKDQDSYGYGRKQGRDDDQHESGYGSQRRDDRTSSYGASRQETYGSGRQDTYGREDTYGRDSHTSGNQAFGSARGQEYSSGRGGSYSSGGTGTYGSGTDTRRSETGAAQEYYSGNQGRGHRDDDDGNRYGSGGNRGKLVVHNNVFSYQPSFESPVDDFSSSRRARDEGGHNASFQSQQSSGYGRSEYSSNTSGRGAYGSESRPTFGSGNEHRGGGEYEASAGYGSRHESQREREGFGEYGGNRSGGDRPGHGRQEREREEQSGRYGGNTYGSSEFRRTEESSGYGGGSSYERGSQGEGYRSSQHGYGQSDEDKEEKKKKKKKSGRRSDDSEDDSNSSPKYGHRKKDDGDGGYPSASSGYGQGGYGSRSGYGGGETYGAERLKLDDDSDDEKKRRRQKKYNDYD</sequence>
<dbReference type="PANTHER" id="PTHR14905:SF7">
    <property type="entry name" value="VON WILLEBRAND FACTOR A DOMAIN-CONTAINING PROTEIN 7"/>
    <property type="match status" value="1"/>
</dbReference>
<dbReference type="InterPro" id="IPR052577">
    <property type="entry name" value="VWA7"/>
</dbReference>
<feature type="compositionally biased region" description="Polar residues" evidence="1">
    <location>
        <begin position="714"/>
        <end position="729"/>
    </location>
</feature>
<evidence type="ECO:0000256" key="2">
    <source>
        <dbReference type="SAM" id="SignalP"/>
    </source>
</evidence>
<feature type="compositionally biased region" description="Low complexity" evidence="1">
    <location>
        <begin position="969"/>
        <end position="979"/>
    </location>
</feature>
<proteinExistence type="predicted"/>
<feature type="compositionally biased region" description="Gly residues" evidence="1">
    <location>
        <begin position="1039"/>
        <end position="1055"/>
    </location>
</feature>
<feature type="chain" id="PRO_5042031216" description="Het-C-domain-containing protein" evidence="2">
    <location>
        <begin position="25"/>
        <end position="1083"/>
    </location>
</feature>
<organism evidence="3 4">
    <name type="scientific">Meripilus lineatus</name>
    <dbReference type="NCBI Taxonomy" id="2056292"/>
    <lineage>
        <taxon>Eukaryota</taxon>
        <taxon>Fungi</taxon>
        <taxon>Dikarya</taxon>
        <taxon>Basidiomycota</taxon>
        <taxon>Agaricomycotina</taxon>
        <taxon>Agaricomycetes</taxon>
        <taxon>Polyporales</taxon>
        <taxon>Meripilaceae</taxon>
        <taxon>Meripilus</taxon>
    </lineage>
</organism>
<dbReference type="AlphaFoldDB" id="A0AAD5V667"/>
<reference evidence="3" key="1">
    <citation type="submission" date="2022-07" db="EMBL/GenBank/DDBJ databases">
        <title>Genome Sequence of Physisporinus lineatus.</title>
        <authorList>
            <person name="Buettner E."/>
        </authorList>
    </citation>
    <scope>NUCLEOTIDE SEQUENCE</scope>
    <source>
        <strain evidence="3">VT162</strain>
    </source>
</reference>
<dbReference type="Proteomes" id="UP001212997">
    <property type="component" value="Unassembled WGS sequence"/>
</dbReference>
<gene>
    <name evidence="3" type="ORF">NLI96_g3751</name>
</gene>
<accession>A0AAD5V667</accession>
<comment type="caution">
    <text evidence="3">The sequence shown here is derived from an EMBL/GenBank/DDBJ whole genome shotgun (WGS) entry which is preliminary data.</text>
</comment>
<feature type="region of interest" description="Disordered" evidence="1">
    <location>
        <begin position="594"/>
        <end position="1083"/>
    </location>
</feature>
<evidence type="ECO:0000256" key="1">
    <source>
        <dbReference type="SAM" id="MobiDB-lite"/>
    </source>
</evidence>
<feature type="compositionally biased region" description="Basic and acidic residues" evidence="1">
    <location>
        <begin position="693"/>
        <end position="713"/>
    </location>
</feature>
<dbReference type="InterPro" id="IPR010816">
    <property type="entry name" value="Het-C"/>
</dbReference>
<keyword evidence="4" id="KW-1185">Reference proteome</keyword>
<feature type="compositionally biased region" description="Polar residues" evidence="1">
    <location>
        <begin position="667"/>
        <end position="676"/>
    </location>
</feature>
<evidence type="ECO:0000313" key="4">
    <source>
        <dbReference type="Proteomes" id="UP001212997"/>
    </source>
</evidence>
<feature type="compositionally biased region" description="Polar residues" evidence="1">
    <location>
        <begin position="647"/>
        <end position="659"/>
    </location>
</feature>
<feature type="compositionally biased region" description="Low complexity" evidence="1">
    <location>
        <begin position="617"/>
        <end position="627"/>
    </location>
</feature>
<feature type="compositionally biased region" description="Basic and acidic residues" evidence="1">
    <location>
        <begin position="905"/>
        <end position="916"/>
    </location>
</feature>
<dbReference type="EMBL" id="JANAWD010000101">
    <property type="protein sequence ID" value="KAJ3487119.1"/>
    <property type="molecule type" value="Genomic_DNA"/>
</dbReference>
<feature type="compositionally biased region" description="Basic and acidic residues" evidence="1">
    <location>
        <begin position="925"/>
        <end position="942"/>
    </location>
</feature>
<feature type="compositionally biased region" description="Basic and acidic residues" evidence="1">
    <location>
        <begin position="839"/>
        <end position="849"/>
    </location>
</feature>
<keyword evidence="2" id="KW-0732">Signal</keyword>
<feature type="signal peptide" evidence="2">
    <location>
        <begin position="1"/>
        <end position="24"/>
    </location>
</feature>
<feature type="compositionally biased region" description="Gly residues" evidence="1">
    <location>
        <begin position="761"/>
        <end position="775"/>
    </location>
</feature>
<feature type="compositionally biased region" description="Polar residues" evidence="1">
    <location>
        <begin position="594"/>
        <end position="610"/>
    </location>
</feature>
<dbReference type="PANTHER" id="PTHR14905">
    <property type="entry name" value="NG37"/>
    <property type="match status" value="1"/>
</dbReference>
<evidence type="ECO:0008006" key="5">
    <source>
        <dbReference type="Google" id="ProtNLM"/>
    </source>
</evidence>
<protein>
    <recommendedName>
        <fullName evidence="5">Het-C-domain-containing protein</fullName>
    </recommendedName>
</protein>